<evidence type="ECO:0000313" key="1">
    <source>
        <dbReference type="EMBL" id="SBW00345.1"/>
    </source>
</evidence>
<dbReference type="AlphaFoldDB" id="A0A212JM12"/>
<name>A0A212JM12_9DELT</name>
<accession>A0A212JM12</accession>
<reference evidence="1" key="1">
    <citation type="submission" date="2016-04" db="EMBL/GenBank/DDBJ databases">
        <authorList>
            <person name="Evans L.H."/>
            <person name="Alamgir A."/>
            <person name="Owens N."/>
            <person name="Weber N.D."/>
            <person name="Virtaneva K."/>
            <person name="Barbian K."/>
            <person name="Babar A."/>
            <person name="Rosenke K."/>
        </authorList>
    </citation>
    <scope>NUCLEOTIDE SEQUENCE</scope>
    <source>
        <strain evidence="1">86</strain>
    </source>
</reference>
<dbReference type="EMBL" id="FLUQ01000001">
    <property type="protein sequence ID" value="SBW00345.1"/>
    <property type="molecule type" value="Genomic_DNA"/>
</dbReference>
<organism evidence="1">
    <name type="scientific">uncultured delta proteobacterium</name>
    <dbReference type="NCBI Taxonomy" id="34034"/>
    <lineage>
        <taxon>Bacteria</taxon>
        <taxon>Deltaproteobacteria</taxon>
        <taxon>environmental samples</taxon>
    </lineage>
</organism>
<gene>
    <name evidence="1" type="ORF">KL86DPRO_11767</name>
</gene>
<protein>
    <submittedName>
        <fullName evidence="1">Uncharacterized protein</fullName>
    </submittedName>
</protein>
<sequence>MSIPEHCARIKKKSRLSGKMLLPDCGNAFYKRRGPYHVSSKTRRKFFCFRSLFLFTGDARVKNNPDVRMAG</sequence>
<proteinExistence type="predicted"/>